<evidence type="ECO:0000313" key="5">
    <source>
        <dbReference type="EMBL" id="TVY07135.1"/>
    </source>
</evidence>
<evidence type="ECO:0000256" key="1">
    <source>
        <dbReference type="ARBA" id="ARBA00012499"/>
    </source>
</evidence>
<dbReference type="Pfam" id="PF01641">
    <property type="entry name" value="SelR"/>
    <property type="match status" value="1"/>
</dbReference>
<dbReference type="InterPro" id="IPR011057">
    <property type="entry name" value="Mss4-like_sf"/>
</dbReference>
<evidence type="ECO:0000313" key="6">
    <source>
        <dbReference type="Proteomes" id="UP000317036"/>
    </source>
</evidence>
<dbReference type="PANTHER" id="PTHR10173:SF59">
    <property type="entry name" value="PEPTIDE METHIONINE SULFOXIDE REDUCTASE MSRA_MSRB"/>
    <property type="match status" value="1"/>
</dbReference>
<dbReference type="InterPro" id="IPR002579">
    <property type="entry name" value="Met_Sox_Rdtase_MsrB_dom"/>
</dbReference>
<dbReference type="InterPro" id="IPR028427">
    <property type="entry name" value="Met_Sox_Rdtase_MsrB"/>
</dbReference>
<dbReference type="GO" id="GO:0033743">
    <property type="term" value="F:peptide-methionine (R)-S-oxide reductase activity"/>
    <property type="evidence" value="ECO:0007669"/>
    <property type="project" value="UniProtKB-EC"/>
</dbReference>
<feature type="domain" description="MsrB" evidence="4">
    <location>
        <begin position="1"/>
        <end position="74"/>
    </location>
</feature>
<dbReference type="PANTHER" id="PTHR10173">
    <property type="entry name" value="METHIONINE SULFOXIDE REDUCTASE"/>
    <property type="match status" value="1"/>
</dbReference>
<name>A0A559K4R9_9BACL</name>
<dbReference type="AlphaFoldDB" id="A0A559K4R9"/>
<dbReference type="GO" id="GO:0030091">
    <property type="term" value="P:protein repair"/>
    <property type="evidence" value="ECO:0007669"/>
    <property type="project" value="InterPro"/>
</dbReference>
<keyword evidence="2" id="KW-0560">Oxidoreductase</keyword>
<dbReference type="PROSITE" id="PS51790">
    <property type="entry name" value="MSRB"/>
    <property type="match status" value="1"/>
</dbReference>
<dbReference type="GO" id="GO:0006979">
    <property type="term" value="P:response to oxidative stress"/>
    <property type="evidence" value="ECO:0007669"/>
    <property type="project" value="InterPro"/>
</dbReference>
<comment type="caution">
    <text evidence="5">The sequence shown here is derived from an EMBL/GenBank/DDBJ whole genome shotgun (WGS) entry which is preliminary data.</text>
</comment>
<evidence type="ECO:0000256" key="2">
    <source>
        <dbReference type="ARBA" id="ARBA00023002"/>
    </source>
</evidence>
<dbReference type="Gene3D" id="2.170.150.20">
    <property type="entry name" value="Peptide methionine sulfoxide reductase"/>
    <property type="match status" value="1"/>
</dbReference>
<keyword evidence="6" id="KW-1185">Reference proteome</keyword>
<proteinExistence type="predicted"/>
<evidence type="ECO:0000256" key="3">
    <source>
        <dbReference type="ARBA" id="ARBA00048488"/>
    </source>
</evidence>
<dbReference type="SUPFAM" id="SSF51316">
    <property type="entry name" value="Mss4-like"/>
    <property type="match status" value="1"/>
</dbReference>
<protein>
    <recommendedName>
        <fullName evidence="1">peptide-methionine (R)-S-oxide reductase</fullName>
        <ecNumber evidence="1">1.8.4.12</ecNumber>
    </recommendedName>
</protein>
<evidence type="ECO:0000259" key="4">
    <source>
        <dbReference type="PROSITE" id="PS51790"/>
    </source>
</evidence>
<dbReference type="EC" id="1.8.4.12" evidence="1"/>
<dbReference type="Proteomes" id="UP000317036">
    <property type="component" value="Unassembled WGS sequence"/>
</dbReference>
<dbReference type="EMBL" id="VNJI01000042">
    <property type="protein sequence ID" value="TVY07135.1"/>
    <property type="molecule type" value="Genomic_DNA"/>
</dbReference>
<gene>
    <name evidence="5" type="ORF">FPZ49_25460</name>
</gene>
<accession>A0A559K4R9</accession>
<sequence>MCSLGLVLFGWPSFTEPIVSANINELWDTSQGMIRNEVRSTHGDSHLGHIFPDGLANRGGLHCINFASLRFILRDDDMESEGYGKYRDQVEEV</sequence>
<comment type="catalytic activity">
    <reaction evidence="3">
        <text>L-methionyl-[protein] + [thioredoxin]-disulfide + H2O = L-methionyl-(R)-S-oxide-[protein] + [thioredoxin]-dithiol</text>
        <dbReference type="Rhea" id="RHEA:24164"/>
        <dbReference type="Rhea" id="RHEA-COMP:10698"/>
        <dbReference type="Rhea" id="RHEA-COMP:10700"/>
        <dbReference type="Rhea" id="RHEA-COMP:12313"/>
        <dbReference type="Rhea" id="RHEA-COMP:12314"/>
        <dbReference type="ChEBI" id="CHEBI:15377"/>
        <dbReference type="ChEBI" id="CHEBI:16044"/>
        <dbReference type="ChEBI" id="CHEBI:29950"/>
        <dbReference type="ChEBI" id="CHEBI:45764"/>
        <dbReference type="ChEBI" id="CHEBI:50058"/>
        <dbReference type="EC" id="1.8.4.12"/>
    </reaction>
</comment>
<reference evidence="5 6" key="1">
    <citation type="submission" date="2019-07" db="EMBL/GenBank/DDBJ databases">
        <authorList>
            <person name="Kim J."/>
        </authorList>
    </citation>
    <scope>NUCLEOTIDE SEQUENCE [LARGE SCALE GENOMIC DNA]</scope>
    <source>
        <strain evidence="5 6">JC52</strain>
    </source>
</reference>
<organism evidence="5 6">
    <name type="scientific">Paenibacillus cremeus</name>
    <dbReference type="NCBI Taxonomy" id="2163881"/>
    <lineage>
        <taxon>Bacteria</taxon>
        <taxon>Bacillati</taxon>
        <taxon>Bacillota</taxon>
        <taxon>Bacilli</taxon>
        <taxon>Bacillales</taxon>
        <taxon>Paenibacillaceae</taxon>
        <taxon>Paenibacillus</taxon>
    </lineage>
</organism>
<dbReference type="OrthoDB" id="4174719at2"/>
<dbReference type="GO" id="GO:0005737">
    <property type="term" value="C:cytoplasm"/>
    <property type="evidence" value="ECO:0007669"/>
    <property type="project" value="TreeGrafter"/>
</dbReference>